<sequence>MKPSNLEQQLLQVHRAVQNWEHCKSDLQAATRALTNASGLLRWCLDTWPPAPTASALQPPGFSLPGLTSSGGTCADELPGDGDGDGAPIGGRNPCVINQSKQPPLDGTNCSSVGGARQVPQPLTATSDVHDWGGAPKPQVGAQELLALVCQELAQAQYLHALALCAAGYGAAADPWIAGLGYRLRLSDEVWAACADSVDHLAGAHAAGPFDAAPWSSDITGGMDSLDVSLSKSGNPVTAATSFAPKPFSKAAKIATAVAAGEYDLSTESIAPKPGVARALEGGTVGLVSDPVPRAVPPLICDDVLPIALLYRLAAAFDPAGTTPYWRQHRYGERETPFFSYLHRLDQPTPSSASCSGVVEEAIQLLYRRLLRVGPHQPGEREGKGKAEEYGDLKMAPATAAAAARGAVASELHGVVVAEWWAHTRDPTSAHQLHFDLNEDVLRRGLEDYQLAHPVLSSVLFLPPASPAIRACRHPEAAAAAADAAVEATEAEPGPGAGSGGRSLELRPLSRWERRCCPGGPTLVLDQTPAGGRMRVELPVDRGCGRVTPSSLSVSSSSAPNTSAHAAAITPITDADAAAAPTGGRPPLARCAWAIGPRPNRLLLFPGDLLHGVIPQPVPTQPSLLRSNPPSPPPSAPEQYSAPPQKQPFEDRFLNKPPQPGQSDSRCKASGVAAVAAPRITLIVAWWGAERLRTATSAPPLVRPGCRGNLGPQLHVARCPGGGAGDEDGLAAVTVTMGEGGHGSTPGEGSAGQEDQKRRSAAVVSDAAGMLETVHKVERTGLEAAGKEEDVVERARVRRRLMLQLAGAKVPTNGVSNSGGDARVDDLGDHAAISTNTNTAPITSGGSGSESDGSSSGRSSSGSSGSTGETPTSSGSASRSSDVSIEDDDEDDNDDVDRENDNKDEEDDEEDEDPEQHQYGDGETSSMGRVIRHRPYVLDWSHAGALRSGMLLPPLTTQDGLLPPIHERSSRPQSLDSESQQPGKVSGITPPGITLAESPERGNDRSGCISGVTRTPPGGSPPLTNRLSWRHWFAALRTRTSLVSANRMGVSGMESGEDGGTLAPLQWRMPLCISPAWVPVKRPPRDLRCAANSGAAATTSSAASVDAAVPAAAAAVDDSEFWGPAKVVAKEGSSKGVEPTEGDSQLLSSAPTPMWNSDWELGQQAVRGMAVALGLAPAMRTVKRHRRQQQASEIKQSDGAEGREEKREEEEEEQEEGDSGEEEEQPGVSGLRCVMASLGLPGLRVFLRHPRELEHLYLPPAPSSGIDSRTHQEKPE</sequence>
<gene>
    <name evidence="2" type="ORF">VaNZ11_008218</name>
</gene>
<name>A0ABQ5S545_9CHLO</name>
<feature type="compositionally biased region" description="Acidic residues" evidence="1">
    <location>
        <begin position="1207"/>
        <end position="1225"/>
    </location>
</feature>
<feature type="compositionally biased region" description="Low complexity" evidence="1">
    <location>
        <begin position="483"/>
        <end position="494"/>
    </location>
</feature>
<feature type="compositionally biased region" description="Gly residues" evidence="1">
    <location>
        <begin position="738"/>
        <end position="750"/>
    </location>
</feature>
<feature type="region of interest" description="Disordered" evidence="1">
    <location>
        <begin position="1256"/>
        <end position="1276"/>
    </location>
</feature>
<feature type="region of interest" description="Disordered" evidence="1">
    <location>
        <begin position="957"/>
        <end position="1023"/>
    </location>
</feature>
<feature type="compositionally biased region" description="Basic and acidic residues" evidence="1">
    <location>
        <begin position="1195"/>
        <end position="1206"/>
    </location>
</feature>
<protein>
    <recommendedName>
        <fullName evidence="4">JmjC domain-containing protein</fullName>
    </recommendedName>
</protein>
<evidence type="ECO:0000313" key="3">
    <source>
        <dbReference type="Proteomes" id="UP001165090"/>
    </source>
</evidence>
<feature type="compositionally biased region" description="Polar residues" evidence="1">
    <location>
        <begin position="833"/>
        <end position="842"/>
    </location>
</feature>
<feature type="compositionally biased region" description="Polar residues" evidence="1">
    <location>
        <begin position="971"/>
        <end position="983"/>
    </location>
</feature>
<keyword evidence="3" id="KW-1185">Reference proteome</keyword>
<feature type="region of interest" description="Disordered" evidence="1">
    <location>
        <begin position="833"/>
        <end position="928"/>
    </location>
</feature>
<accession>A0ABQ5S545</accession>
<feature type="region of interest" description="Disordered" evidence="1">
    <location>
        <begin position="1130"/>
        <end position="1155"/>
    </location>
</feature>
<dbReference type="EMBL" id="BSDZ01000021">
    <property type="protein sequence ID" value="GLI64811.1"/>
    <property type="molecule type" value="Genomic_DNA"/>
</dbReference>
<evidence type="ECO:0000256" key="1">
    <source>
        <dbReference type="SAM" id="MobiDB-lite"/>
    </source>
</evidence>
<organism evidence="2 3">
    <name type="scientific">Volvox africanus</name>
    <dbReference type="NCBI Taxonomy" id="51714"/>
    <lineage>
        <taxon>Eukaryota</taxon>
        <taxon>Viridiplantae</taxon>
        <taxon>Chlorophyta</taxon>
        <taxon>core chlorophytes</taxon>
        <taxon>Chlorophyceae</taxon>
        <taxon>CS clade</taxon>
        <taxon>Chlamydomonadales</taxon>
        <taxon>Volvocaceae</taxon>
        <taxon>Volvox</taxon>
    </lineage>
</organism>
<feature type="compositionally biased region" description="Polar residues" evidence="1">
    <location>
        <begin position="1142"/>
        <end position="1155"/>
    </location>
</feature>
<feature type="region of interest" description="Disordered" evidence="1">
    <location>
        <begin position="737"/>
        <end position="760"/>
    </location>
</feature>
<feature type="compositionally biased region" description="Low complexity" evidence="1">
    <location>
        <begin position="849"/>
        <end position="883"/>
    </location>
</feature>
<feature type="region of interest" description="Disordered" evidence="1">
    <location>
        <begin position="483"/>
        <end position="503"/>
    </location>
</feature>
<feature type="region of interest" description="Disordered" evidence="1">
    <location>
        <begin position="1181"/>
        <end position="1230"/>
    </location>
</feature>
<dbReference type="Proteomes" id="UP001165090">
    <property type="component" value="Unassembled WGS sequence"/>
</dbReference>
<feature type="region of interest" description="Disordered" evidence="1">
    <location>
        <begin position="68"/>
        <end position="103"/>
    </location>
</feature>
<reference evidence="2 3" key="1">
    <citation type="journal article" date="2023" name="IScience">
        <title>Expanded male sex-determining region conserved during the evolution of homothallism in the green alga Volvox.</title>
        <authorList>
            <person name="Yamamoto K."/>
            <person name="Matsuzaki R."/>
            <person name="Mahakham W."/>
            <person name="Heman W."/>
            <person name="Sekimoto H."/>
            <person name="Kawachi M."/>
            <person name="Minakuchi Y."/>
            <person name="Toyoda A."/>
            <person name="Nozaki H."/>
        </authorList>
    </citation>
    <scope>NUCLEOTIDE SEQUENCE [LARGE SCALE GENOMIC DNA]</scope>
    <source>
        <strain evidence="2 3">NIES-4468</strain>
    </source>
</reference>
<proteinExistence type="predicted"/>
<comment type="caution">
    <text evidence="2">The sequence shown here is derived from an EMBL/GenBank/DDBJ whole genome shotgun (WGS) entry which is preliminary data.</text>
</comment>
<feature type="region of interest" description="Disordered" evidence="1">
    <location>
        <begin position="616"/>
        <end position="667"/>
    </location>
</feature>
<evidence type="ECO:0008006" key="4">
    <source>
        <dbReference type="Google" id="ProtNLM"/>
    </source>
</evidence>
<feature type="compositionally biased region" description="Acidic residues" evidence="1">
    <location>
        <begin position="884"/>
        <end position="914"/>
    </location>
</feature>
<evidence type="ECO:0000313" key="2">
    <source>
        <dbReference type="EMBL" id="GLI64811.1"/>
    </source>
</evidence>